<evidence type="ECO:0000256" key="3">
    <source>
        <dbReference type="ARBA" id="ARBA00022737"/>
    </source>
</evidence>
<keyword evidence="3" id="KW-0677">Repeat</keyword>
<evidence type="ECO:0000256" key="6">
    <source>
        <dbReference type="ARBA" id="ARBA00023242"/>
    </source>
</evidence>
<evidence type="ECO:0000256" key="2">
    <source>
        <dbReference type="ARBA" id="ARBA00022723"/>
    </source>
</evidence>
<dbReference type="GO" id="GO:0008270">
    <property type="term" value="F:zinc ion binding"/>
    <property type="evidence" value="ECO:0007669"/>
    <property type="project" value="UniProtKB-KW"/>
</dbReference>
<keyword evidence="2" id="KW-0479">Metal-binding</keyword>
<dbReference type="InterPro" id="IPR013087">
    <property type="entry name" value="Znf_C2H2_type"/>
</dbReference>
<dbReference type="GO" id="GO:0005634">
    <property type="term" value="C:nucleus"/>
    <property type="evidence" value="ECO:0007669"/>
    <property type="project" value="UniProtKB-SubCell"/>
</dbReference>
<evidence type="ECO:0000256" key="7">
    <source>
        <dbReference type="PROSITE-ProRule" id="PRU00042"/>
    </source>
</evidence>
<dbReference type="InterPro" id="IPR036236">
    <property type="entry name" value="Znf_C2H2_sf"/>
</dbReference>
<keyword evidence="11" id="KW-1185">Reference proteome</keyword>
<keyword evidence="4 7" id="KW-0863">Zinc-finger</keyword>
<organism evidence="10 11">
    <name type="scientific">Laodelphax striatellus</name>
    <name type="common">Small brown planthopper</name>
    <name type="synonym">Delphax striatella</name>
    <dbReference type="NCBI Taxonomy" id="195883"/>
    <lineage>
        <taxon>Eukaryota</taxon>
        <taxon>Metazoa</taxon>
        <taxon>Ecdysozoa</taxon>
        <taxon>Arthropoda</taxon>
        <taxon>Hexapoda</taxon>
        <taxon>Insecta</taxon>
        <taxon>Pterygota</taxon>
        <taxon>Neoptera</taxon>
        <taxon>Paraneoptera</taxon>
        <taxon>Hemiptera</taxon>
        <taxon>Auchenorrhyncha</taxon>
        <taxon>Fulgoroidea</taxon>
        <taxon>Delphacidae</taxon>
        <taxon>Criomorphinae</taxon>
        <taxon>Laodelphax</taxon>
    </lineage>
</organism>
<dbReference type="EMBL" id="QKKF02022714">
    <property type="protein sequence ID" value="RZF38296.1"/>
    <property type="molecule type" value="Genomic_DNA"/>
</dbReference>
<dbReference type="OrthoDB" id="10069414at2759"/>
<name>A0A482WYH3_LAOST</name>
<evidence type="ECO:0000256" key="5">
    <source>
        <dbReference type="ARBA" id="ARBA00022833"/>
    </source>
</evidence>
<dbReference type="Proteomes" id="UP000291343">
    <property type="component" value="Unassembled WGS sequence"/>
</dbReference>
<dbReference type="PANTHER" id="PTHR24394:SF29">
    <property type="entry name" value="MYONEURIN"/>
    <property type="match status" value="1"/>
</dbReference>
<keyword evidence="6" id="KW-0539">Nucleus</keyword>
<feature type="region of interest" description="Disordered" evidence="8">
    <location>
        <begin position="50"/>
        <end position="80"/>
    </location>
</feature>
<dbReference type="FunFam" id="3.30.160.60:FF:000110">
    <property type="entry name" value="Zinc finger protein-like"/>
    <property type="match status" value="1"/>
</dbReference>
<protein>
    <recommendedName>
        <fullName evidence="9">C2H2-type domain-containing protein</fullName>
    </recommendedName>
</protein>
<keyword evidence="5" id="KW-0862">Zinc</keyword>
<evidence type="ECO:0000256" key="4">
    <source>
        <dbReference type="ARBA" id="ARBA00022771"/>
    </source>
</evidence>
<evidence type="ECO:0000256" key="8">
    <source>
        <dbReference type="SAM" id="MobiDB-lite"/>
    </source>
</evidence>
<feature type="region of interest" description="Disordered" evidence="8">
    <location>
        <begin position="193"/>
        <end position="212"/>
    </location>
</feature>
<comment type="caution">
    <text evidence="10">The sequence shown here is derived from an EMBL/GenBank/DDBJ whole genome shotgun (WGS) entry which is preliminary data.</text>
</comment>
<feature type="compositionally biased region" description="Gly residues" evidence="8">
    <location>
        <begin position="52"/>
        <end position="75"/>
    </location>
</feature>
<dbReference type="PANTHER" id="PTHR24394">
    <property type="entry name" value="ZINC FINGER PROTEIN"/>
    <property type="match status" value="1"/>
</dbReference>
<dbReference type="STRING" id="195883.A0A482WYH3"/>
<dbReference type="Pfam" id="PF00096">
    <property type="entry name" value="zf-C2H2"/>
    <property type="match status" value="1"/>
</dbReference>
<evidence type="ECO:0000259" key="9">
    <source>
        <dbReference type="PROSITE" id="PS50157"/>
    </source>
</evidence>
<comment type="subcellular location">
    <subcellularLocation>
        <location evidence="1">Nucleus</location>
    </subcellularLocation>
</comment>
<dbReference type="Gene3D" id="3.30.160.60">
    <property type="entry name" value="Classic Zinc Finger"/>
    <property type="match status" value="1"/>
</dbReference>
<dbReference type="GO" id="GO:0000981">
    <property type="term" value="F:DNA-binding transcription factor activity, RNA polymerase II-specific"/>
    <property type="evidence" value="ECO:0007669"/>
    <property type="project" value="TreeGrafter"/>
</dbReference>
<gene>
    <name evidence="10" type="ORF">LSTR_LSTR007894</name>
</gene>
<feature type="domain" description="C2H2-type" evidence="9">
    <location>
        <begin position="167"/>
        <end position="195"/>
    </location>
</feature>
<dbReference type="Pfam" id="PF12874">
    <property type="entry name" value="zf-met"/>
    <property type="match status" value="1"/>
</dbReference>
<reference evidence="10 11" key="1">
    <citation type="journal article" date="2017" name="Gigascience">
        <title>Genome sequence of the small brown planthopper, Laodelphax striatellus.</title>
        <authorList>
            <person name="Zhu J."/>
            <person name="Jiang F."/>
            <person name="Wang X."/>
            <person name="Yang P."/>
            <person name="Bao Y."/>
            <person name="Zhao W."/>
            <person name="Wang W."/>
            <person name="Lu H."/>
            <person name="Wang Q."/>
            <person name="Cui N."/>
            <person name="Li J."/>
            <person name="Chen X."/>
            <person name="Luo L."/>
            <person name="Yu J."/>
            <person name="Kang L."/>
            <person name="Cui F."/>
        </authorList>
    </citation>
    <scope>NUCLEOTIDE SEQUENCE [LARGE SCALE GENOMIC DNA]</scope>
    <source>
        <strain evidence="10">Lst14</strain>
    </source>
</reference>
<feature type="region of interest" description="Disordered" evidence="8">
    <location>
        <begin position="20"/>
        <end position="39"/>
    </location>
</feature>
<dbReference type="InParanoid" id="A0A482WYH3"/>
<sequence>MKKNPDLMKNNKNIRVSIVSGGSAVTPGGRGGKTEAEKETTKVRYIVMKQQMGGGGGGGGGSGTGSPKESGGGKNGAKPNAENMTGPWLCDECGVPGHPMQFETYYLYSRAALSDSLLIKHNNNHSSDKHQCKACVLTFRSQSALQTHLQSCPKSGKDALAVPAKEYICHYCRKTFNRSINLKAHMRIAHKNQSSLRSRYEEEGEEEDGERRVAAGAVNIKLTDEATTAASTSNLLQACK</sequence>
<evidence type="ECO:0000256" key="1">
    <source>
        <dbReference type="ARBA" id="ARBA00004123"/>
    </source>
</evidence>
<evidence type="ECO:0000313" key="10">
    <source>
        <dbReference type="EMBL" id="RZF38296.1"/>
    </source>
</evidence>
<proteinExistence type="predicted"/>
<accession>A0A482WYH3</accession>
<dbReference type="PROSITE" id="PS50157">
    <property type="entry name" value="ZINC_FINGER_C2H2_2"/>
    <property type="match status" value="1"/>
</dbReference>
<dbReference type="SMART" id="SM00355">
    <property type="entry name" value="ZnF_C2H2"/>
    <property type="match status" value="2"/>
</dbReference>
<evidence type="ECO:0000313" key="11">
    <source>
        <dbReference type="Proteomes" id="UP000291343"/>
    </source>
</evidence>
<dbReference type="AlphaFoldDB" id="A0A482WYH3"/>
<dbReference type="PROSITE" id="PS00028">
    <property type="entry name" value="ZINC_FINGER_C2H2_1"/>
    <property type="match status" value="1"/>
</dbReference>
<dbReference type="SUPFAM" id="SSF57667">
    <property type="entry name" value="beta-beta-alpha zinc fingers"/>
    <property type="match status" value="1"/>
</dbReference>